<proteinExistence type="predicted"/>
<gene>
    <name evidence="2" type="ORF">EVAR_81748_1</name>
</gene>
<evidence type="ECO:0000313" key="3">
    <source>
        <dbReference type="Proteomes" id="UP000299102"/>
    </source>
</evidence>
<organism evidence="2 3">
    <name type="scientific">Eumeta variegata</name>
    <name type="common">Bagworm moth</name>
    <name type="synonym">Eumeta japonica</name>
    <dbReference type="NCBI Taxonomy" id="151549"/>
    <lineage>
        <taxon>Eukaryota</taxon>
        <taxon>Metazoa</taxon>
        <taxon>Ecdysozoa</taxon>
        <taxon>Arthropoda</taxon>
        <taxon>Hexapoda</taxon>
        <taxon>Insecta</taxon>
        <taxon>Pterygota</taxon>
        <taxon>Neoptera</taxon>
        <taxon>Endopterygota</taxon>
        <taxon>Lepidoptera</taxon>
        <taxon>Glossata</taxon>
        <taxon>Ditrysia</taxon>
        <taxon>Tineoidea</taxon>
        <taxon>Psychidae</taxon>
        <taxon>Oiketicinae</taxon>
        <taxon>Eumeta</taxon>
    </lineage>
</organism>
<accession>A0A4C1UIF0</accession>
<feature type="region of interest" description="Disordered" evidence="1">
    <location>
        <begin position="105"/>
        <end position="124"/>
    </location>
</feature>
<feature type="region of interest" description="Disordered" evidence="1">
    <location>
        <begin position="1"/>
        <end position="55"/>
    </location>
</feature>
<protein>
    <submittedName>
        <fullName evidence="2">Uncharacterized protein</fullName>
    </submittedName>
</protein>
<dbReference type="Proteomes" id="UP000299102">
    <property type="component" value="Unassembled WGS sequence"/>
</dbReference>
<sequence length="124" mass="13461">MTMNVKSPPEPASKNGDPNLRTEFQRVRCMREGMRRARRRRARRPGHASSVHFFDVPQHNENTALIGRAQTDGIGCKGGSPVSCGHDPPGLGLCPTTVIDLEPVMPEPRLYDPSDSKAGSALAS</sequence>
<evidence type="ECO:0000256" key="1">
    <source>
        <dbReference type="SAM" id="MobiDB-lite"/>
    </source>
</evidence>
<dbReference type="EMBL" id="BGZK01000173">
    <property type="protein sequence ID" value="GBP25867.1"/>
    <property type="molecule type" value="Genomic_DNA"/>
</dbReference>
<reference evidence="2 3" key="1">
    <citation type="journal article" date="2019" name="Commun. Biol.">
        <title>The bagworm genome reveals a unique fibroin gene that provides high tensile strength.</title>
        <authorList>
            <person name="Kono N."/>
            <person name="Nakamura H."/>
            <person name="Ohtoshi R."/>
            <person name="Tomita M."/>
            <person name="Numata K."/>
            <person name="Arakawa K."/>
        </authorList>
    </citation>
    <scope>NUCLEOTIDE SEQUENCE [LARGE SCALE GENOMIC DNA]</scope>
</reference>
<name>A0A4C1UIF0_EUMVA</name>
<feature type="compositionally biased region" description="Basic residues" evidence="1">
    <location>
        <begin position="36"/>
        <end position="46"/>
    </location>
</feature>
<comment type="caution">
    <text evidence="2">The sequence shown here is derived from an EMBL/GenBank/DDBJ whole genome shotgun (WGS) entry which is preliminary data.</text>
</comment>
<evidence type="ECO:0000313" key="2">
    <source>
        <dbReference type="EMBL" id="GBP25867.1"/>
    </source>
</evidence>
<keyword evidence="3" id="KW-1185">Reference proteome</keyword>
<dbReference type="AlphaFoldDB" id="A0A4C1UIF0"/>
<feature type="compositionally biased region" description="Basic and acidic residues" evidence="1">
    <location>
        <begin position="23"/>
        <end position="35"/>
    </location>
</feature>